<evidence type="ECO:0000313" key="1">
    <source>
        <dbReference type="EMBL" id="RSE25481.1"/>
    </source>
</evidence>
<proteinExistence type="predicted"/>
<name>A0A2W4ZWF9_ACIJO</name>
<protein>
    <submittedName>
        <fullName evidence="1">Uncharacterized protein</fullName>
    </submittedName>
</protein>
<accession>A0A2W4ZWF9</accession>
<comment type="caution">
    <text evidence="1">The sequence shown here is derived from an EMBL/GenBank/DDBJ whole genome shotgun (WGS) entry which is preliminary data.</text>
</comment>
<dbReference type="EMBL" id="RHXE01000006">
    <property type="protein sequence ID" value="RSE25481.1"/>
    <property type="molecule type" value="Genomic_DNA"/>
</dbReference>
<dbReference type="InterPro" id="IPR025935">
    <property type="entry name" value="AbiH"/>
</dbReference>
<reference evidence="1 2" key="1">
    <citation type="submission" date="2018-10" db="EMBL/GenBank/DDBJ databases">
        <title>Transmission dynamics of multidrug resistant bacteria on intensive care unit surfaces.</title>
        <authorList>
            <person name="D'Souza A.W."/>
            <person name="Potter R.F."/>
            <person name="Wallace M."/>
            <person name="Shupe A."/>
            <person name="Patel S."/>
            <person name="Sun S."/>
            <person name="Gul D."/>
            <person name="Kwon J.H."/>
            <person name="Andleeb S."/>
            <person name="Burnham C.-A.D."/>
            <person name="Dantas G."/>
        </authorList>
    </citation>
    <scope>NUCLEOTIDE SEQUENCE [LARGE SCALE GENOMIC DNA]</scope>
    <source>
        <strain evidence="1 2">AJ_385</strain>
    </source>
</reference>
<dbReference type="Pfam" id="PF14253">
    <property type="entry name" value="AbiH"/>
    <property type="match status" value="1"/>
</dbReference>
<dbReference type="Proteomes" id="UP000277537">
    <property type="component" value="Unassembled WGS sequence"/>
</dbReference>
<organism evidence="1 2">
    <name type="scientific">Acinetobacter johnsonii</name>
    <dbReference type="NCBI Taxonomy" id="40214"/>
    <lineage>
        <taxon>Bacteria</taxon>
        <taxon>Pseudomonadati</taxon>
        <taxon>Pseudomonadota</taxon>
        <taxon>Gammaproteobacteria</taxon>
        <taxon>Moraxellales</taxon>
        <taxon>Moraxellaceae</taxon>
        <taxon>Acinetobacter</taxon>
    </lineage>
</organism>
<gene>
    <name evidence="1" type="ORF">EGT73_04380</name>
</gene>
<sequence length="153" mass="18308">MRFFAFWGFIKMNILIVGNGFDLSHYLPTKYDHFMVAMEAIENWDVLKGDMNFDDLFGALYEKESYFFDKTKVIYKTENINLAVEQVEELQKKLKENVWYHYFSDHVKEVKTWIDFEVKIENALNTVNKFLNQVESSFEEFGEALLHKDFITI</sequence>
<dbReference type="AlphaFoldDB" id="A0A2W4ZWF9"/>
<evidence type="ECO:0000313" key="2">
    <source>
        <dbReference type="Proteomes" id="UP000277537"/>
    </source>
</evidence>